<keyword evidence="9" id="KW-1185">Reference proteome</keyword>
<evidence type="ECO:0000259" key="7">
    <source>
        <dbReference type="PROSITE" id="PS50181"/>
    </source>
</evidence>
<feature type="transmembrane region" description="Helical" evidence="6">
    <location>
        <begin position="747"/>
        <end position="765"/>
    </location>
</feature>
<dbReference type="SUPFAM" id="SSF81383">
    <property type="entry name" value="F-box domain"/>
    <property type="match status" value="1"/>
</dbReference>
<feature type="region of interest" description="Disordered" evidence="5">
    <location>
        <begin position="287"/>
        <end position="326"/>
    </location>
</feature>
<feature type="compositionally biased region" description="Polar residues" evidence="5">
    <location>
        <begin position="217"/>
        <end position="229"/>
    </location>
</feature>
<name>A0A139ALJ5_GONPJ</name>
<dbReference type="Pfam" id="PF03208">
    <property type="entry name" value="PRA1"/>
    <property type="match status" value="1"/>
</dbReference>
<feature type="region of interest" description="Disordered" evidence="5">
    <location>
        <begin position="204"/>
        <end position="229"/>
    </location>
</feature>
<accession>A0A139ALJ5</accession>
<dbReference type="PROSITE" id="PS51257">
    <property type="entry name" value="PROKAR_LIPOPROTEIN"/>
    <property type="match status" value="1"/>
</dbReference>
<feature type="transmembrane region" description="Helical" evidence="6">
    <location>
        <begin position="707"/>
        <end position="727"/>
    </location>
</feature>
<evidence type="ECO:0000256" key="5">
    <source>
        <dbReference type="SAM" id="MobiDB-lite"/>
    </source>
</evidence>
<dbReference type="PANTHER" id="PTHR19317:SF0">
    <property type="entry name" value="PRENYLATED RAB ACCEPTOR PROTEIN 1"/>
    <property type="match status" value="1"/>
</dbReference>
<dbReference type="GO" id="GO:0005794">
    <property type="term" value="C:Golgi apparatus"/>
    <property type="evidence" value="ECO:0007669"/>
    <property type="project" value="TreeGrafter"/>
</dbReference>
<dbReference type="Proteomes" id="UP000070544">
    <property type="component" value="Unassembled WGS sequence"/>
</dbReference>
<feature type="compositionally biased region" description="Low complexity" evidence="5">
    <location>
        <begin position="303"/>
        <end position="313"/>
    </location>
</feature>
<dbReference type="InterPro" id="IPR001810">
    <property type="entry name" value="F-box_dom"/>
</dbReference>
<evidence type="ECO:0000313" key="9">
    <source>
        <dbReference type="Proteomes" id="UP000070544"/>
    </source>
</evidence>
<evidence type="ECO:0000313" key="8">
    <source>
        <dbReference type="EMBL" id="KXS17630.1"/>
    </source>
</evidence>
<feature type="transmembrane region" description="Helical" evidence="6">
    <location>
        <begin position="772"/>
        <end position="790"/>
    </location>
</feature>
<keyword evidence="4 6" id="KW-0472">Membrane</keyword>
<evidence type="ECO:0000256" key="3">
    <source>
        <dbReference type="ARBA" id="ARBA00022989"/>
    </source>
</evidence>
<dbReference type="EMBL" id="KQ965746">
    <property type="protein sequence ID" value="KXS17630.1"/>
    <property type="molecule type" value="Genomic_DNA"/>
</dbReference>
<dbReference type="AlphaFoldDB" id="A0A139ALJ5"/>
<feature type="region of interest" description="Disordered" evidence="5">
    <location>
        <begin position="45"/>
        <end position="73"/>
    </location>
</feature>
<dbReference type="InterPro" id="IPR004895">
    <property type="entry name" value="Prenylated_rab_accept_PRA1"/>
</dbReference>
<dbReference type="GO" id="GO:0016020">
    <property type="term" value="C:membrane"/>
    <property type="evidence" value="ECO:0007669"/>
    <property type="project" value="UniProtKB-SubCell"/>
</dbReference>
<protein>
    <recommendedName>
        <fullName evidence="7">F-box domain-containing protein</fullName>
    </recommendedName>
</protein>
<sequence>MGRTAQGLAVVLSRHFHLYDELNWNVWTALLIACGQQRITTFNERNEPSPGCSSPLVDSSAPPESKETESLTPRGPMCLLDLPPEILSHICSHLSLRDLLVVCHVARAPSECASRILYRKITVLSLSSFRLLLRTLPRRGHLVRSLCFGCEALRTAVTPTVPADELPSVRPKRSRDVRELMSVLLNVLTVTSQNSEMKLRANEVRSPGQALGAGLNGSPTSSQSPSRPDTTAIQLTEALFGALGSPTSPSPVSLSPTQTDGTLLPALCSPLFLQLARLCPNLERISESLDPCGTSSTRPTSGSLSPTEPNTTPSSPPSGSPPSLRTLASLSRPVSAKLLTQLTLTHLMAISKRLVELERRIGVRGERLPDVLSKALATVDVYGGAGIPREAWERCKAAVIIEVRRYLGLLSTSLSLEMQYQTLASQRLLDAYCTVYFKVRAISEVLRQIRWSETLLHQWLALVVPATGEPRVAPIAEPDPVPAHFVRILRAALVLFSRDTTTFDASPSLAFRAFLSGTDGLINLFSTRPQPGTPWGAQFATVNSESVELAETELGCENGCDDLAGIPFAEVRRQADEMAVLGKFVACVVAWQKACMLMDFSRTTKPITFPPPITMAPSTNSSSSNYAYTSLVSQQHMATLERFKNESLSKLRPWGNRFSKPISWSQTSARVSVNLVYYQTNYLLVVAGLLIYALVTNFHVHPSETPPIELLLLFTIVFILAAAYFAVRMPQDQPTAVTILGRPIVLTQQQAWIGLALISIPLLWISSAGSAIFWLLGAASIVVGSHAALLEPPIETDFNPPV</sequence>
<dbReference type="InterPro" id="IPR036047">
    <property type="entry name" value="F-box-like_dom_sf"/>
</dbReference>
<feature type="compositionally biased region" description="Polar residues" evidence="5">
    <location>
        <begin position="293"/>
        <end position="302"/>
    </location>
</feature>
<dbReference type="Pfam" id="PF12937">
    <property type="entry name" value="F-box-like"/>
    <property type="match status" value="1"/>
</dbReference>
<gene>
    <name evidence="8" type="ORF">M427DRAFT_30416</name>
</gene>
<keyword evidence="3 6" id="KW-1133">Transmembrane helix</keyword>
<dbReference type="STRING" id="1344416.A0A139ALJ5"/>
<comment type="subcellular location">
    <subcellularLocation>
        <location evidence="1">Membrane</location>
        <topology evidence="1">Multi-pass membrane protein</topology>
    </subcellularLocation>
</comment>
<organism evidence="8 9">
    <name type="scientific">Gonapodya prolifera (strain JEL478)</name>
    <name type="common">Monoblepharis prolifera</name>
    <dbReference type="NCBI Taxonomy" id="1344416"/>
    <lineage>
        <taxon>Eukaryota</taxon>
        <taxon>Fungi</taxon>
        <taxon>Fungi incertae sedis</taxon>
        <taxon>Chytridiomycota</taxon>
        <taxon>Chytridiomycota incertae sedis</taxon>
        <taxon>Monoblepharidomycetes</taxon>
        <taxon>Monoblepharidales</taxon>
        <taxon>Gonapodyaceae</taxon>
        <taxon>Gonapodya</taxon>
    </lineage>
</organism>
<dbReference type="PROSITE" id="PS50181">
    <property type="entry name" value="FBOX"/>
    <property type="match status" value="1"/>
</dbReference>
<reference evidence="8 9" key="1">
    <citation type="journal article" date="2015" name="Genome Biol. Evol.">
        <title>Phylogenomic analyses indicate that early fungi evolved digesting cell walls of algal ancestors of land plants.</title>
        <authorList>
            <person name="Chang Y."/>
            <person name="Wang S."/>
            <person name="Sekimoto S."/>
            <person name="Aerts A.L."/>
            <person name="Choi C."/>
            <person name="Clum A."/>
            <person name="LaButti K.M."/>
            <person name="Lindquist E.A."/>
            <person name="Yee Ngan C."/>
            <person name="Ohm R.A."/>
            <person name="Salamov A.A."/>
            <person name="Grigoriev I.V."/>
            <person name="Spatafora J.W."/>
            <person name="Berbee M.L."/>
        </authorList>
    </citation>
    <scope>NUCLEOTIDE SEQUENCE [LARGE SCALE GENOMIC DNA]</scope>
    <source>
        <strain evidence="8 9">JEL478</strain>
    </source>
</reference>
<evidence type="ECO:0000256" key="2">
    <source>
        <dbReference type="ARBA" id="ARBA00022692"/>
    </source>
</evidence>
<evidence type="ECO:0000256" key="1">
    <source>
        <dbReference type="ARBA" id="ARBA00004141"/>
    </source>
</evidence>
<keyword evidence="2 6" id="KW-0812">Transmembrane</keyword>
<feature type="transmembrane region" description="Helical" evidence="6">
    <location>
        <begin position="675"/>
        <end position="695"/>
    </location>
</feature>
<dbReference type="OrthoDB" id="63113at2759"/>
<feature type="domain" description="F-box" evidence="7">
    <location>
        <begin position="76"/>
        <end position="121"/>
    </location>
</feature>
<evidence type="ECO:0000256" key="4">
    <source>
        <dbReference type="ARBA" id="ARBA00023136"/>
    </source>
</evidence>
<proteinExistence type="predicted"/>
<dbReference type="PANTHER" id="PTHR19317">
    <property type="entry name" value="PRENYLATED RAB ACCEPTOR 1-RELATED"/>
    <property type="match status" value="1"/>
</dbReference>
<evidence type="ECO:0000256" key="6">
    <source>
        <dbReference type="SAM" id="Phobius"/>
    </source>
</evidence>